<sequence length="265" mass="29409">MLEKLPAIISIRNLEKSYQNGRIENKVLKGIDLEIKPGQIIGYIGPNGAGKSTTVKILCGLLPDFEGDVEILGFDLRKDATEIKKHIGYIPENAALYDTLTPREYLQFVGELHQINPNTIPTKIEKLLDLFDMKDHADERLNSFSKGMRQKILIISGLIHNPKIIFMDEPLSGLDANSVIIVKEILTQLAKEGKTIFYSSHIMDVVEKISDRIILIDQGKVVADGSFAVLNAKDHSGSLEKLFTELTGTTGHSAKAEQIINAFEN</sequence>
<dbReference type="AlphaFoldDB" id="A0A2N3HYC7"/>
<comment type="caution">
    <text evidence="4">The sequence shown here is derived from an EMBL/GenBank/DDBJ whole genome shotgun (WGS) entry which is preliminary data.</text>
</comment>
<protein>
    <submittedName>
        <fullName evidence="4">ABC transporter</fullName>
    </submittedName>
</protein>
<gene>
    <name evidence="4" type="ORF">BZG02_09725</name>
</gene>
<organism evidence="4 5">
    <name type="scientific">Labilibaculum filiforme</name>
    <dbReference type="NCBI Taxonomy" id="1940526"/>
    <lineage>
        <taxon>Bacteria</taxon>
        <taxon>Pseudomonadati</taxon>
        <taxon>Bacteroidota</taxon>
        <taxon>Bacteroidia</taxon>
        <taxon>Marinilabiliales</taxon>
        <taxon>Marinifilaceae</taxon>
        <taxon>Labilibaculum</taxon>
    </lineage>
</organism>
<evidence type="ECO:0000313" key="5">
    <source>
        <dbReference type="Proteomes" id="UP000233535"/>
    </source>
</evidence>
<dbReference type="Gene3D" id="3.40.50.300">
    <property type="entry name" value="P-loop containing nucleotide triphosphate hydrolases"/>
    <property type="match status" value="1"/>
</dbReference>
<dbReference type="InterPro" id="IPR017871">
    <property type="entry name" value="ABC_transporter-like_CS"/>
</dbReference>
<feature type="domain" description="ABC transporter" evidence="3">
    <location>
        <begin position="9"/>
        <end position="243"/>
    </location>
</feature>
<evidence type="ECO:0000256" key="2">
    <source>
        <dbReference type="ARBA" id="ARBA00022840"/>
    </source>
</evidence>
<dbReference type="OrthoDB" id="9801987at2"/>
<keyword evidence="1" id="KW-0547">Nucleotide-binding</keyword>
<dbReference type="InterPro" id="IPR003439">
    <property type="entry name" value="ABC_transporter-like_ATP-bd"/>
</dbReference>
<dbReference type="SMART" id="SM00382">
    <property type="entry name" value="AAA"/>
    <property type="match status" value="1"/>
</dbReference>
<evidence type="ECO:0000259" key="3">
    <source>
        <dbReference type="PROSITE" id="PS50893"/>
    </source>
</evidence>
<dbReference type="Proteomes" id="UP000233535">
    <property type="component" value="Unassembled WGS sequence"/>
</dbReference>
<keyword evidence="5" id="KW-1185">Reference proteome</keyword>
<reference evidence="4 5" key="1">
    <citation type="journal article" date="2017" name="Front. Microbiol.">
        <title>Labilibaculum manganireducens gen. nov., sp. nov. and Labilibaculum filiforme sp. nov., Novel Bacteroidetes Isolated from Subsurface Sediments of the Baltic Sea.</title>
        <authorList>
            <person name="Vandieken V."/>
            <person name="Marshall I.P."/>
            <person name="Niemann H."/>
            <person name="Engelen B."/>
            <person name="Cypionka H."/>
        </authorList>
    </citation>
    <scope>NUCLEOTIDE SEQUENCE [LARGE SCALE GENOMIC DNA]</scope>
    <source>
        <strain evidence="4 5">59.16B</strain>
    </source>
</reference>
<proteinExistence type="predicted"/>
<dbReference type="GO" id="GO:0016887">
    <property type="term" value="F:ATP hydrolysis activity"/>
    <property type="evidence" value="ECO:0007669"/>
    <property type="project" value="InterPro"/>
</dbReference>
<dbReference type="GO" id="GO:0005524">
    <property type="term" value="F:ATP binding"/>
    <property type="evidence" value="ECO:0007669"/>
    <property type="project" value="UniProtKB-KW"/>
</dbReference>
<evidence type="ECO:0000256" key="1">
    <source>
        <dbReference type="ARBA" id="ARBA00022741"/>
    </source>
</evidence>
<dbReference type="InterPro" id="IPR003593">
    <property type="entry name" value="AAA+_ATPase"/>
</dbReference>
<name>A0A2N3HYC7_9BACT</name>
<keyword evidence="2" id="KW-0067">ATP-binding</keyword>
<dbReference type="PROSITE" id="PS50893">
    <property type="entry name" value="ABC_TRANSPORTER_2"/>
    <property type="match status" value="1"/>
</dbReference>
<accession>A0A2N3HYC7</accession>
<dbReference type="Pfam" id="PF00005">
    <property type="entry name" value="ABC_tran"/>
    <property type="match status" value="1"/>
</dbReference>
<dbReference type="RefSeq" id="WP_101261247.1">
    <property type="nucleotide sequence ID" value="NZ_MVDD01000006.1"/>
</dbReference>
<dbReference type="CDD" id="cd03230">
    <property type="entry name" value="ABC_DR_subfamily_A"/>
    <property type="match status" value="1"/>
</dbReference>
<dbReference type="PANTHER" id="PTHR43613:SF1">
    <property type="entry name" value="ABC TRANSPORTER, ATP-BINDING PROTEIN"/>
    <property type="match status" value="1"/>
</dbReference>
<dbReference type="EMBL" id="MVDD01000006">
    <property type="protein sequence ID" value="PKQ63041.1"/>
    <property type="molecule type" value="Genomic_DNA"/>
</dbReference>
<dbReference type="SUPFAM" id="SSF52540">
    <property type="entry name" value="P-loop containing nucleoside triphosphate hydrolases"/>
    <property type="match status" value="1"/>
</dbReference>
<dbReference type="PANTHER" id="PTHR43613">
    <property type="entry name" value="ABC TRANSPORTER, ATP-BINDING PROTEIN"/>
    <property type="match status" value="1"/>
</dbReference>
<evidence type="ECO:0000313" key="4">
    <source>
        <dbReference type="EMBL" id="PKQ63041.1"/>
    </source>
</evidence>
<dbReference type="InterPro" id="IPR027417">
    <property type="entry name" value="P-loop_NTPase"/>
</dbReference>
<dbReference type="PROSITE" id="PS00211">
    <property type="entry name" value="ABC_TRANSPORTER_1"/>
    <property type="match status" value="1"/>
</dbReference>